<dbReference type="Gene3D" id="3.90.550.50">
    <property type="match status" value="1"/>
</dbReference>
<keyword evidence="7 9" id="KW-0333">Golgi apparatus</keyword>
<dbReference type="PANTHER" id="PTHR12369:SF13">
    <property type="entry name" value="HEXOSYLTRANSFERASE"/>
    <property type="match status" value="1"/>
</dbReference>
<sequence>MRPPFKVLYSLCWSNAYLIMGICMGLSFSLLLIPIDVDRQHEAAESFDHFANTLDDIDPYEPRINTDSKPQLVQKAKKVFVRPRYYSTELGIREKLFVGIITSREHLHSRDVALNKTIAHIVDKIRYFISIPEGTKPNVSFPGIVGFTDTRSILKPFHAMKYIIDNYLESYDYYFLIRDVSYVNARGLVEFVNKISVSQNVHIGAQSEIDTYCSLESGILLSNSIIQEIKNNLDWCVKNAYSDSDDINVGRCILHSTSIPCSNRVQGQNFTFTRLRPTFNFEKDFARLTDENEFQNSLSIYPIYDHMLIYKLNMYFAAINSIRVHKSITDIRKVISATAHLGPPNQRNVSWPIGNQPGNRPLGRFDILRWSYFNESHVFFETDFVNIQELRGDAKSDIDYVINAVTNNIINKYDSKLSFKKLLNGYQKFDASRGMDYVLDVAFNELATGKEVRKRIEVCKPLGKVEIIPVPYVTENTRINIIITVDLNKKQDALSFMEHYAQDCMEKKHKTFLMMVLLYNFDSPSKGRSDVFYEVKKYILMLNEKYKKDQSRITWLSIRLPINVTSIDFNPMLRIAVTDLCAKKFSSENLVLLMEVGTKLKVDYLNRVRMNTISRYQIFSPIPFIEFHPDIIYADEAARDEVDVNSNYGKYDEHNYNNIAFYIKDYNAMRQTVETNIPLARSDKDIATLLKLSKHSPVTSLFEMYVSFSDMHIFRAIEPTLKIKYKDVNCDDTANDNIHKSCLKLRNNHLGKRSQLAGLILDYQNHQAYKEA</sequence>
<keyword evidence="4 9" id="KW-0812">Transmembrane</keyword>
<accession>A0AAV2NFE9</accession>
<evidence type="ECO:0000256" key="4">
    <source>
        <dbReference type="ARBA" id="ARBA00022692"/>
    </source>
</evidence>
<dbReference type="EMBL" id="OZ034836">
    <property type="protein sequence ID" value="CAL1678194.1"/>
    <property type="molecule type" value="Genomic_DNA"/>
</dbReference>
<evidence type="ECO:0000256" key="8">
    <source>
        <dbReference type="ARBA" id="ARBA00023136"/>
    </source>
</evidence>
<keyword evidence="8 9" id="KW-0472">Membrane</keyword>
<dbReference type="InterPro" id="IPR008428">
    <property type="entry name" value="Chond_GalNAc"/>
</dbReference>
<evidence type="ECO:0000256" key="6">
    <source>
        <dbReference type="ARBA" id="ARBA00022989"/>
    </source>
</evidence>
<dbReference type="GO" id="GO:0032580">
    <property type="term" value="C:Golgi cisterna membrane"/>
    <property type="evidence" value="ECO:0007669"/>
    <property type="project" value="UniProtKB-SubCell"/>
</dbReference>
<dbReference type="InterPro" id="IPR051227">
    <property type="entry name" value="CS_glycosyltransferase"/>
</dbReference>
<dbReference type="GO" id="GO:0047238">
    <property type="term" value="F:glucuronosyl-N-acetylgalactosaminyl-proteoglycan 4-beta-N-acetylgalactosaminyltransferase activity"/>
    <property type="evidence" value="ECO:0007669"/>
    <property type="project" value="TreeGrafter"/>
</dbReference>
<keyword evidence="11" id="KW-1185">Reference proteome</keyword>
<evidence type="ECO:0000313" key="11">
    <source>
        <dbReference type="Proteomes" id="UP001497644"/>
    </source>
</evidence>
<dbReference type="AlphaFoldDB" id="A0AAV2NFE9"/>
<evidence type="ECO:0000256" key="1">
    <source>
        <dbReference type="ARBA" id="ARBA00004447"/>
    </source>
</evidence>
<protein>
    <recommendedName>
        <fullName evidence="9">Hexosyltransferase</fullName>
        <ecNumber evidence="9">2.4.1.-</ecNumber>
    </recommendedName>
</protein>
<reference evidence="10" key="1">
    <citation type="submission" date="2024-04" db="EMBL/GenBank/DDBJ databases">
        <authorList>
            <consortium name="Molecular Ecology Group"/>
        </authorList>
    </citation>
    <scope>NUCLEOTIDE SEQUENCE</scope>
</reference>
<organism evidence="10 11">
    <name type="scientific">Lasius platythorax</name>
    <dbReference type="NCBI Taxonomy" id="488582"/>
    <lineage>
        <taxon>Eukaryota</taxon>
        <taxon>Metazoa</taxon>
        <taxon>Ecdysozoa</taxon>
        <taxon>Arthropoda</taxon>
        <taxon>Hexapoda</taxon>
        <taxon>Insecta</taxon>
        <taxon>Pterygota</taxon>
        <taxon>Neoptera</taxon>
        <taxon>Endopterygota</taxon>
        <taxon>Hymenoptera</taxon>
        <taxon>Apocrita</taxon>
        <taxon>Aculeata</taxon>
        <taxon>Formicoidea</taxon>
        <taxon>Formicidae</taxon>
        <taxon>Formicinae</taxon>
        <taxon>Lasius</taxon>
        <taxon>Lasius</taxon>
    </lineage>
</organism>
<dbReference type="EC" id="2.4.1.-" evidence="9"/>
<dbReference type="PANTHER" id="PTHR12369">
    <property type="entry name" value="CHONDROITIN SYNTHASE"/>
    <property type="match status" value="1"/>
</dbReference>
<evidence type="ECO:0000256" key="7">
    <source>
        <dbReference type="ARBA" id="ARBA00023034"/>
    </source>
</evidence>
<evidence type="ECO:0000313" key="10">
    <source>
        <dbReference type="EMBL" id="CAL1678194.1"/>
    </source>
</evidence>
<evidence type="ECO:0000256" key="3">
    <source>
        <dbReference type="ARBA" id="ARBA00022679"/>
    </source>
</evidence>
<comment type="subcellular location">
    <subcellularLocation>
        <location evidence="1 9">Golgi apparatus</location>
        <location evidence="1 9">Golgi stack membrane</location>
        <topology evidence="1 9">Single-pass type II membrane protein</topology>
    </subcellularLocation>
</comment>
<dbReference type="Proteomes" id="UP001497644">
    <property type="component" value="Chromosome 13"/>
</dbReference>
<evidence type="ECO:0000256" key="2">
    <source>
        <dbReference type="ARBA" id="ARBA00009239"/>
    </source>
</evidence>
<dbReference type="Pfam" id="PF05679">
    <property type="entry name" value="CHGN"/>
    <property type="match status" value="1"/>
</dbReference>
<evidence type="ECO:0000256" key="9">
    <source>
        <dbReference type="RuleBase" id="RU364016"/>
    </source>
</evidence>
<proteinExistence type="inferred from homology"/>
<keyword evidence="6 9" id="KW-1133">Transmembrane helix</keyword>
<evidence type="ECO:0000256" key="5">
    <source>
        <dbReference type="ARBA" id="ARBA00022968"/>
    </source>
</evidence>
<keyword evidence="5 9" id="KW-0735">Signal-anchor</keyword>
<feature type="transmembrane region" description="Helical" evidence="9">
    <location>
        <begin position="7"/>
        <end position="33"/>
    </location>
</feature>
<keyword evidence="3 9" id="KW-0808">Transferase</keyword>
<gene>
    <name evidence="10" type="ORF">LPLAT_LOCUS4076</name>
</gene>
<comment type="similarity">
    <text evidence="2 9">Belongs to the chondroitin N-acetylgalactosaminyltransferase family.</text>
</comment>
<name>A0AAV2NFE9_9HYME</name>